<feature type="chain" id="PRO_5036410417" description="Malectin domain-containing protein" evidence="1">
    <location>
        <begin position="20"/>
        <end position="206"/>
    </location>
</feature>
<dbReference type="AlphaFoldDB" id="A0A814KT46"/>
<sequence>MHTAVSAFFLLFWIHAGSSSNSSSTPIQIKSVGGTAVQALYVKYQPGGGQSFPQMDIFTYVNGVNEAFHITRNTLFKVTFQGAAYNAPQGPLAIQIVVNDYLIIGNKVVPNSAARINYGLGTSIFAVDILNGYYQVDSDVIGIVMPVTRVAYVYLAPGIYSFNVGVRSFQSHGNVDGATVTYELTQSPNANEKTIGTFPLVKTFAK</sequence>
<reference evidence="2" key="1">
    <citation type="submission" date="2021-02" db="EMBL/GenBank/DDBJ databases">
        <authorList>
            <person name="Nowell W R."/>
        </authorList>
    </citation>
    <scope>NUCLEOTIDE SEQUENCE</scope>
</reference>
<evidence type="ECO:0000256" key="1">
    <source>
        <dbReference type="SAM" id="SignalP"/>
    </source>
</evidence>
<dbReference type="EMBL" id="CAJNOQ010004339">
    <property type="protein sequence ID" value="CAF1054995.1"/>
    <property type="molecule type" value="Genomic_DNA"/>
</dbReference>
<comment type="caution">
    <text evidence="2">The sequence shown here is derived from an EMBL/GenBank/DDBJ whole genome shotgun (WGS) entry which is preliminary data.</text>
</comment>
<evidence type="ECO:0008006" key="5">
    <source>
        <dbReference type="Google" id="ProtNLM"/>
    </source>
</evidence>
<organism evidence="2 4">
    <name type="scientific">Didymodactylos carnosus</name>
    <dbReference type="NCBI Taxonomy" id="1234261"/>
    <lineage>
        <taxon>Eukaryota</taxon>
        <taxon>Metazoa</taxon>
        <taxon>Spiralia</taxon>
        <taxon>Gnathifera</taxon>
        <taxon>Rotifera</taxon>
        <taxon>Eurotatoria</taxon>
        <taxon>Bdelloidea</taxon>
        <taxon>Philodinida</taxon>
        <taxon>Philodinidae</taxon>
        <taxon>Didymodactylos</taxon>
    </lineage>
</organism>
<dbReference type="Proteomes" id="UP000663829">
    <property type="component" value="Unassembled WGS sequence"/>
</dbReference>
<evidence type="ECO:0000313" key="2">
    <source>
        <dbReference type="EMBL" id="CAF1054995.1"/>
    </source>
</evidence>
<evidence type="ECO:0000313" key="4">
    <source>
        <dbReference type="Proteomes" id="UP000663829"/>
    </source>
</evidence>
<gene>
    <name evidence="2" type="ORF">GPM918_LOCUS16484</name>
    <name evidence="3" type="ORF">SRO942_LOCUS16484</name>
</gene>
<evidence type="ECO:0000313" key="3">
    <source>
        <dbReference type="EMBL" id="CAF3824143.1"/>
    </source>
</evidence>
<dbReference type="EMBL" id="CAJOBC010004339">
    <property type="protein sequence ID" value="CAF3824143.1"/>
    <property type="molecule type" value="Genomic_DNA"/>
</dbReference>
<protein>
    <recommendedName>
        <fullName evidence="5">Malectin domain-containing protein</fullName>
    </recommendedName>
</protein>
<keyword evidence="4" id="KW-1185">Reference proteome</keyword>
<feature type="signal peptide" evidence="1">
    <location>
        <begin position="1"/>
        <end position="19"/>
    </location>
</feature>
<accession>A0A814KT46</accession>
<proteinExistence type="predicted"/>
<keyword evidence="1" id="KW-0732">Signal</keyword>
<dbReference type="OrthoDB" id="9981408at2759"/>
<dbReference type="Proteomes" id="UP000681722">
    <property type="component" value="Unassembled WGS sequence"/>
</dbReference>
<name>A0A814KT46_9BILA</name>